<dbReference type="InterPro" id="IPR050790">
    <property type="entry name" value="ExbB/TolQ_transport"/>
</dbReference>
<evidence type="ECO:0000256" key="8">
    <source>
        <dbReference type="RuleBase" id="RU004057"/>
    </source>
</evidence>
<feature type="transmembrane region" description="Helical" evidence="9">
    <location>
        <begin position="27"/>
        <end position="50"/>
    </location>
</feature>
<dbReference type="EMBL" id="JAQIBC010000001">
    <property type="protein sequence ID" value="MDM5263189.1"/>
    <property type="molecule type" value="Genomic_DNA"/>
</dbReference>
<evidence type="ECO:0000256" key="6">
    <source>
        <dbReference type="ARBA" id="ARBA00022989"/>
    </source>
</evidence>
<keyword evidence="4 9" id="KW-0812">Transmembrane</keyword>
<protein>
    <submittedName>
        <fullName evidence="11">MotA/TolQ/ExbB proton channel family protein</fullName>
    </submittedName>
</protein>
<keyword evidence="2 8" id="KW-0813">Transport</keyword>
<sequence>MRSIEAKMLSPFELIGRFVELMNTGGVVMWVLFILNFFLWYGLGYRYFILNRGTKGNVRRLINKHEKRGEAQAMRGMLDYAVADALQAAQEAKEIGANMRKHISGVLLPYYSDVNSYRIMIRTIVVLAPLVGLLGTVMGMIETFDALQSSSMFAQGASISGGISKALFTTELGLVVAVPGLIIGRVLDRKAERYELEFEQITDIISTKDAE</sequence>
<keyword evidence="5 8" id="KW-0653">Protein transport</keyword>
<dbReference type="PANTHER" id="PTHR30625:SF15">
    <property type="entry name" value="BIOPOLYMER TRANSPORT PROTEIN EXBB"/>
    <property type="match status" value="1"/>
</dbReference>
<dbReference type="Pfam" id="PF01618">
    <property type="entry name" value="MotA_ExbB"/>
    <property type="match status" value="1"/>
</dbReference>
<dbReference type="InterPro" id="IPR002898">
    <property type="entry name" value="MotA_ExbB_proton_chnl"/>
</dbReference>
<proteinExistence type="inferred from homology"/>
<keyword evidence="3" id="KW-1003">Cell membrane</keyword>
<comment type="similarity">
    <text evidence="8">Belongs to the exbB/tolQ family.</text>
</comment>
<comment type="caution">
    <text evidence="11">The sequence shown here is derived from an EMBL/GenBank/DDBJ whole genome shotgun (WGS) entry which is preliminary data.</text>
</comment>
<evidence type="ECO:0000256" key="2">
    <source>
        <dbReference type="ARBA" id="ARBA00022448"/>
    </source>
</evidence>
<name>A0ABT7QQP5_9BACT</name>
<dbReference type="Proteomes" id="UP001169066">
    <property type="component" value="Unassembled WGS sequence"/>
</dbReference>
<feature type="domain" description="MotA/TolQ/ExbB proton channel" evidence="10">
    <location>
        <begin position="91"/>
        <end position="199"/>
    </location>
</feature>
<evidence type="ECO:0000256" key="4">
    <source>
        <dbReference type="ARBA" id="ARBA00022692"/>
    </source>
</evidence>
<evidence type="ECO:0000256" key="3">
    <source>
        <dbReference type="ARBA" id="ARBA00022475"/>
    </source>
</evidence>
<keyword evidence="6 9" id="KW-1133">Transmembrane helix</keyword>
<reference evidence="11" key="1">
    <citation type="submission" date="2023-01" db="EMBL/GenBank/DDBJ databases">
        <title>Sulfurovum sp. XTW-4 genome assembly.</title>
        <authorList>
            <person name="Wang J."/>
        </authorList>
    </citation>
    <scope>NUCLEOTIDE SEQUENCE</scope>
    <source>
        <strain evidence="11">XTW-4</strain>
    </source>
</reference>
<evidence type="ECO:0000259" key="10">
    <source>
        <dbReference type="Pfam" id="PF01618"/>
    </source>
</evidence>
<feature type="transmembrane region" description="Helical" evidence="9">
    <location>
        <begin position="119"/>
        <end position="141"/>
    </location>
</feature>
<keyword evidence="7 9" id="KW-0472">Membrane</keyword>
<evidence type="ECO:0000256" key="5">
    <source>
        <dbReference type="ARBA" id="ARBA00022927"/>
    </source>
</evidence>
<evidence type="ECO:0000313" key="11">
    <source>
        <dbReference type="EMBL" id="MDM5263189.1"/>
    </source>
</evidence>
<dbReference type="PANTHER" id="PTHR30625">
    <property type="entry name" value="PROTEIN TOLQ"/>
    <property type="match status" value="1"/>
</dbReference>
<dbReference type="RefSeq" id="WP_289401296.1">
    <property type="nucleotide sequence ID" value="NZ_JAQIBC010000001.1"/>
</dbReference>
<evidence type="ECO:0000313" key="12">
    <source>
        <dbReference type="Proteomes" id="UP001169066"/>
    </source>
</evidence>
<keyword evidence="12" id="KW-1185">Reference proteome</keyword>
<feature type="transmembrane region" description="Helical" evidence="9">
    <location>
        <begin position="161"/>
        <end position="183"/>
    </location>
</feature>
<gene>
    <name evidence="11" type="ORF">PF327_03190</name>
</gene>
<comment type="subcellular location">
    <subcellularLocation>
        <location evidence="1">Cell inner membrane</location>
        <topology evidence="1">Multi-pass membrane protein</topology>
    </subcellularLocation>
    <subcellularLocation>
        <location evidence="8">Membrane</location>
        <topology evidence="8">Multi-pass membrane protein</topology>
    </subcellularLocation>
</comment>
<evidence type="ECO:0000256" key="7">
    <source>
        <dbReference type="ARBA" id="ARBA00023136"/>
    </source>
</evidence>
<evidence type="ECO:0000256" key="1">
    <source>
        <dbReference type="ARBA" id="ARBA00004429"/>
    </source>
</evidence>
<evidence type="ECO:0000256" key="9">
    <source>
        <dbReference type="SAM" id="Phobius"/>
    </source>
</evidence>
<accession>A0ABT7QQP5</accession>
<organism evidence="11 12">
    <name type="scientific">Sulfurovum xiamenensis</name>
    <dbReference type="NCBI Taxonomy" id="3019066"/>
    <lineage>
        <taxon>Bacteria</taxon>
        <taxon>Pseudomonadati</taxon>
        <taxon>Campylobacterota</taxon>
        <taxon>Epsilonproteobacteria</taxon>
        <taxon>Campylobacterales</taxon>
        <taxon>Sulfurovaceae</taxon>
        <taxon>Sulfurovum</taxon>
    </lineage>
</organism>